<sequence>MGRRPVLPPTWESSGERAWYFRRLHNSDGRRLRCWAVVLLSDGDGLTEEDATAVVVEPSEEDLIEFIHSHFMELVYGPTGDHYKSLPYRLMLITSNNEIDWDRMASIKEAIESSSWQQPVSPIALKYPSLVLARHVTTKAPRPYLVWSTVPDATPSSVFVERDAWSSKGTNTEMISLKDLYKQKYQLDTDASQEVFIASASPAPLKPGGKAKPPSSKSTVYLLPHYVQVHPVEVGASDSDERVKSELQEDVPFGLRLLARDIAIAHVCACLRISLSSTSAMSEALSAYDGLNGRLAWLGDAFWRVLVNDRYYWSNDYQADSFVELCDNFPCLAEATLYEPLTLMPPKNPQAVRNKRYADTFEAILGVVGLHQYKQTGSIEQAVDEMDDLECFITPDVRKGNVRKSPETIEWRNLRCSLIVWKEFSNEGSLSKMNERRNALLTSIINSPP</sequence>
<dbReference type="GO" id="GO:0004525">
    <property type="term" value="F:ribonuclease III activity"/>
    <property type="evidence" value="ECO:0007669"/>
    <property type="project" value="InterPro"/>
</dbReference>
<accession>A0A7J6LVF8</accession>
<evidence type="ECO:0000313" key="1">
    <source>
        <dbReference type="EMBL" id="KAF4663292.1"/>
    </source>
</evidence>
<comment type="caution">
    <text evidence="1">The sequence shown here is derived from an EMBL/GenBank/DDBJ whole genome shotgun (WGS) entry which is preliminary data.</text>
</comment>
<dbReference type="SUPFAM" id="SSF69065">
    <property type="entry name" value="RNase III domain-like"/>
    <property type="match status" value="1"/>
</dbReference>
<dbReference type="GO" id="GO:0006396">
    <property type="term" value="P:RNA processing"/>
    <property type="evidence" value="ECO:0007669"/>
    <property type="project" value="InterPro"/>
</dbReference>
<name>A0A7J6LVF8_PERCH</name>
<dbReference type="InterPro" id="IPR036389">
    <property type="entry name" value="RNase_III_sf"/>
</dbReference>
<dbReference type="AlphaFoldDB" id="A0A7J6LVF8"/>
<reference evidence="1 2" key="1">
    <citation type="submission" date="2020-04" db="EMBL/GenBank/DDBJ databases">
        <title>Perkinsus chesapeaki whole genome sequence.</title>
        <authorList>
            <person name="Bogema D.R."/>
        </authorList>
    </citation>
    <scope>NUCLEOTIDE SEQUENCE [LARGE SCALE GENOMIC DNA]</scope>
    <source>
        <strain evidence="1">ATCC PRA-425</strain>
    </source>
</reference>
<proteinExistence type="predicted"/>
<dbReference type="OrthoDB" id="10461599at2759"/>
<protein>
    <submittedName>
        <fullName evidence="1">Uncharacterized protein</fullName>
    </submittedName>
</protein>
<organism evidence="1 2">
    <name type="scientific">Perkinsus chesapeaki</name>
    <name type="common">Clam parasite</name>
    <name type="synonym">Perkinsus andrewsi</name>
    <dbReference type="NCBI Taxonomy" id="330153"/>
    <lineage>
        <taxon>Eukaryota</taxon>
        <taxon>Sar</taxon>
        <taxon>Alveolata</taxon>
        <taxon>Perkinsozoa</taxon>
        <taxon>Perkinsea</taxon>
        <taxon>Perkinsida</taxon>
        <taxon>Perkinsidae</taxon>
        <taxon>Perkinsus</taxon>
    </lineage>
</organism>
<keyword evidence="2" id="KW-1185">Reference proteome</keyword>
<evidence type="ECO:0000313" key="2">
    <source>
        <dbReference type="Proteomes" id="UP000591131"/>
    </source>
</evidence>
<gene>
    <name evidence="1" type="ORF">FOL47_005815</name>
</gene>
<dbReference type="EMBL" id="JAAPAO010000321">
    <property type="protein sequence ID" value="KAF4663292.1"/>
    <property type="molecule type" value="Genomic_DNA"/>
</dbReference>
<dbReference type="Proteomes" id="UP000591131">
    <property type="component" value="Unassembled WGS sequence"/>
</dbReference>